<sequence length="156" mass="18091">MPLRNILKRALLEIEAAAHRFNPVQFVTWKENRDELLKWIDSTVRSNSQLSLSVINLQELHSNKNRRQVNTQAYATDHCKDRPSWVEEACSDQGPFSAEFVYSASAASVASRALVYEMANLFWENNSFTRRQNSITDGRGSRLDSRLEWWDSFRPP</sequence>
<evidence type="ECO:0000313" key="2">
    <source>
        <dbReference type="Proteomes" id="UP001605036"/>
    </source>
</evidence>
<evidence type="ECO:0000313" key="1">
    <source>
        <dbReference type="EMBL" id="KAL2649509.1"/>
    </source>
</evidence>
<keyword evidence="2" id="KW-1185">Reference proteome</keyword>
<dbReference type="Proteomes" id="UP001605036">
    <property type="component" value="Unassembled WGS sequence"/>
</dbReference>
<accession>A0ABD1ZGX8</accession>
<organism evidence="1 2">
    <name type="scientific">Riccia fluitans</name>
    <dbReference type="NCBI Taxonomy" id="41844"/>
    <lineage>
        <taxon>Eukaryota</taxon>
        <taxon>Viridiplantae</taxon>
        <taxon>Streptophyta</taxon>
        <taxon>Embryophyta</taxon>
        <taxon>Marchantiophyta</taxon>
        <taxon>Marchantiopsida</taxon>
        <taxon>Marchantiidae</taxon>
        <taxon>Marchantiales</taxon>
        <taxon>Ricciaceae</taxon>
        <taxon>Riccia</taxon>
    </lineage>
</organism>
<gene>
    <name evidence="1" type="ORF">R1flu_017637</name>
</gene>
<name>A0ABD1ZGX8_9MARC</name>
<proteinExistence type="predicted"/>
<reference evidence="1 2" key="1">
    <citation type="submission" date="2024-09" db="EMBL/GenBank/DDBJ databases">
        <title>Chromosome-scale assembly of Riccia fluitans.</title>
        <authorList>
            <person name="Paukszto L."/>
            <person name="Sawicki J."/>
            <person name="Karawczyk K."/>
            <person name="Piernik-Szablinska J."/>
            <person name="Szczecinska M."/>
            <person name="Mazdziarz M."/>
        </authorList>
    </citation>
    <scope>NUCLEOTIDE SEQUENCE [LARGE SCALE GENOMIC DNA]</scope>
    <source>
        <strain evidence="1">Rf_01</strain>
        <tissue evidence="1">Aerial parts of the thallus</tissue>
    </source>
</reference>
<dbReference type="EMBL" id="JBHFFA010000001">
    <property type="protein sequence ID" value="KAL2649509.1"/>
    <property type="molecule type" value="Genomic_DNA"/>
</dbReference>
<protein>
    <submittedName>
        <fullName evidence="1">Uncharacterized protein</fullName>
    </submittedName>
</protein>
<comment type="caution">
    <text evidence="1">The sequence shown here is derived from an EMBL/GenBank/DDBJ whole genome shotgun (WGS) entry which is preliminary data.</text>
</comment>
<dbReference type="AlphaFoldDB" id="A0ABD1ZGX8"/>